<protein>
    <submittedName>
        <fullName evidence="2">Uncharacterized protein</fullName>
    </submittedName>
</protein>
<evidence type="ECO:0000256" key="1">
    <source>
        <dbReference type="SAM" id="MobiDB-lite"/>
    </source>
</evidence>
<reference evidence="3" key="1">
    <citation type="submission" date="2014-04" db="EMBL/GenBank/DDBJ databases">
        <title>Evolutionary Origins and Diversification of the Mycorrhizal Mutualists.</title>
        <authorList>
            <consortium name="DOE Joint Genome Institute"/>
            <consortium name="Mycorrhizal Genomics Consortium"/>
            <person name="Kohler A."/>
            <person name="Kuo A."/>
            <person name="Nagy L.G."/>
            <person name="Floudas D."/>
            <person name="Copeland A."/>
            <person name="Barry K.W."/>
            <person name="Cichocki N."/>
            <person name="Veneault-Fourrey C."/>
            <person name="LaButti K."/>
            <person name="Lindquist E.A."/>
            <person name="Lipzen A."/>
            <person name="Lundell T."/>
            <person name="Morin E."/>
            <person name="Murat C."/>
            <person name="Riley R."/>
            <person name="Ohm R."/>
            <person name="Sun H."/>
            <person name="Tunlid A."/>
            <person name="Henrissat B."/>
            <person name="Grigoriev I.V."/>
            <person name="Hibbett D.S."/>
            <person name="Martin F."/>
        </authorList>
    </citation>
    <scope>NUCLEOTIDE SEQUENCE [LARGE SCALE GENOMIC DNA]</scope>
    <source>
        <strain evidence="3">FD-334 SS-4</strain>
    </source>
</reference>
<sequence length="102" mass="11081">MVDLLLTYSQTLCASVTAAPYPARAHALGNVIHRSLSRPALSHRVLHPRAAPIHSAHRGAPRRTRRARFSCTDAPPRSLAPRVERRCSVRSRAKSASADAPA</sequence>
<keyword evidence="3" id="KW-1185">Reference proteome</keyword>
<dbReference type="Proteomes" id="UP000054270">
    <property type="component" value="Unassembled WGS sequence"/>
</dbReference>
<evidence type="ECO:0000313" key="3">
    <source>
        <dbReference type="Proteomes" id="UP000054270"/>
    </source>
</evidence>
<dbReference type="AlphaFoldDB" id="A0A0D2NDA5"/>
<gene>
    <name evidence="2" type="ORF">HYPSUDRAFT_206525</name>
</gene>
<name>A0A0D2NDA5_HYPSF</name>
<proteinExistence type="predicted"/>
<evidence type="ECO:0000313" key="2">
    <source>
        <dbReference type="EMBL" id="KJA17069.1"/>
    </source>
</evidence>
<feature type="compositionally biased region" description="Basic residues" evidence="1">
    <location>
        <begin position="55"/>
        <end position="68"/>
    </location>
</feature>
<feature type="region of interest" description="Disordered" evidence="1">
    <location>
        <begin position="46"/>
        <end position="102"/>
    </location>
</feature>
<dbReference type="EMBL" id="KN817610">
    <property type="protein sequence ID" value="KJA17069.1"/>
    <property type="molecule type" value="Genomic_DNA"/>
</dbReference>
<organism evidence="2 3">
    <name type="scientific">Hypholoma sublateritium (strain FD-334 SS-4)</name>
    <dbReference type="NCBI Taxonomy" id="945553"/>
    <lineage>
        <taxon>Eukaryota</taxon>
        <taxon>Fungi</taxon>
        <taxon>Dikarya</taxon>
        <taxon>Basidiomycota</taxon>
        <taxon>Agaricomycotina</taxon>
        <taxon>Agaricomycetes</taxon>
        <taxon>Agaricomycetidae</taxon>
        <taxon>Agaricales</taxon>
        <taxon>Agaricineae</taxon>
        <taxon>Strophariaceae</taxon>
        <taxon>Hypholoma</taxon>
    </lineage>
</organism>
<accession>A0A0D2NDA5</accession>